<proteinExistence type="predicted"/>
<protein>
    <submittedName>
        <fullName evidence="1">Uncharacterized protein</fullName>
    </submittedName>
</protein>
<keyword evidence="2" id="KW-1185">Reference proteome</keyword>
<gene>
    <name evidence="1" type="ORF">CVT25_010820</name>
</gene>
<dbReference type="EMBL" id="NHYD01003443">
    <property type="protein sequence ID" value="PPQ77126.1"/>
    <property type="molecule type" value="Genomic_DNA"/>
</dbReference>
<comment type="caution">
    <text evidence="1">The sequence shown here is derived from an EMBL/GenBank/DDBJ whole genome shotgun (WGS) entry which is preliminary data.</text>
</comment>
<reference evidence="1 2" key="1">
    <citation type="journal article" date="2018" name="Evol. Lett.">
        <title>Horizontal gene cluster transfer increased hallucinogenic mushroom diversity.</title>
        <authorList>
            <person name="Reynolds H.T."/>
            <person name="Vijayakumar V."/>
            <person name="Gluck-Thaler E."/>
            <person name="Korotkin H.B."/>
            <person name="Matheny P.B."/>
            <person name="Slot J.C."/>
        </authorList>
    </citation>
    <scope>NUCLEOTIDE SEQUENCE [LARGE SCALE GENOMIC DNA]</scope>
    <source>
        <strain evidence="1 2">2631</strain>
    </source>
</reference>
<name>A0A409WF53_PSICY</name>
<evidence type="ECO:0000313" key="2">
    <source>
        <dbReference type="Proteomes" id="UP000283269"/>
    </source>
</evidence>
<evidence type="ECO:0000313" key="1">
    <source>
        <dbReference type="EMBL" id="PPQ77126.1"/>
    </source>
</evidence>
<sequence length="83" mass="8755">MSCKLKKPVRVIRGHRLTGSDWAPAEGTAGNGGKAGFLFVYFDLRGKISSTGMAGASPYISVVALASSNPPDTKEKKKNIGCR</sequence>
<organism evidence="1 2">
    <name type="scientific">Psilocybe cyanescens</name>
    <dbReference type="NCBI Taxonomy" id="93625"/>
    <lineage>
        <taxon>Eukaryota</taxon>
        <taxon>Fungi</taxon>
        <taxon>Dikarya</taxon>
        <taxon>Basidiomycota</taxon>
        <taxon>Agaricomycotina</taxon>
        <taxon>Agaricomycetes</taxon>
        <taxon>Agaricomycetidae</taxon>
        <taxon>Agaricales</taxon>
        <taxon>Agaricineae</taxon>
        <taxon>Strophariaceae</taxon>
        <taxon>Psilocybe</taxon>
    </lineage>
</organism>
<dbReference type="AlphaFoldDB" id="A0A409WF53"/>
<accession>A0A409WF53</accession>
<dbReference type="InParanoid" id="A0A409WF53"/>
<dbReference type="Proteomes" id="UP000283269">
    <property type="component" value="Unassembled WGS sequence"/>
</dbReference>